<evidence type="ECO:0000256" key="3">
    <source>
        <dbReference type="ARBA" id="ARBA00023015"/>
    </source>
</evidence>
<feature type="region of interest" description="Disordered" evidence="8">
    <location>
        <begin position="1"/>
        <end position="36"/>
    </location>
</feature>
<evidence type="ECO:0000256" key="2">
    <source>
        <dbReference type="ARBA" id="ARBA00005249"/>
    </source>
</evidence>
<keyword evidence="3 7" id="KW-0805">Transcription regulation</keyword>
<gene>
    <name evidence="9" type="ORF">WJX75_002297</name>
</gene>
<evidence type="ECO:0000256" key="8">
    <source>
        <dbReference type="SAM" id="MobiDB-lite"/>
    </source>
</evidence>
<feature type="compositionally biased region" description="Acidic residues" evidence="8">
    <location>
        <begin position="252"/>
        <end position="272"/>
    </location>
</feature>
<feature type="region of interest" description="Disordered" evidence="8">
    <location>
        <begin position="128"/>
        <end position="350"/>
    </location>
</feature>
<keyword evidence="6 7" id="KW-0539">Nucleus</keyword>
<feature type="compositionally biased region" description="Polar residues" evidence="8">
    <location>
        <begin position="237"/>
        <end position="251"/>
    </location>
</feature>
<dbReference type="EMBL" id="JALJOT010000006">
    <property type="protein sequence ID" value="KAK9909438.1"/>
    <property type="molecule type" value="Genomic_DNA"/>
</dbReference>
<dbReference type="PANTHER" id="PTHR13011">
    <property type="entry name" value="TFIIF-ALPHA"/>
    <property type="match status" value="1"/>
</dbReference>
<comment type="subcellular location">
    <subcellularLocation>
        <location evidence="1 7">Nucleus</location>
    </subcellularLocation>
</comment>
<dbReference type="InterPro" id="IPR008851">
    <property type="entry name" value="TFIIF-alpha"/>
</dbReference>
<evidence type="ECO:0000256" key="6">
    <source>
        <dbReference type="ARBA" id="ARBA00023242"/>
    </source>
</evidence>
<keyword evidence="10" id="KW-1185">Reference proteome</keyword>
<organism evidence="9 10">
    <name type="scientific">Coccomyxa subellipsoidea</name>
    <dbReference type="NCBI Taxonomy" id="248742"/>
    <lineage>
        <taxon>Eukaryota</taxon>
        <taxon>Viridiplantae</taxon>
        <taxon>Chlorophyta</taxon>
        <taxon>core chlorophytes</taxon>
        <taxon>Trebouxiophyceae</taxon>
        <taxon>Trebouxiophyceae incertae sedis</taxon>
        <taxon>Coccomyxaceae</taxon>
        <taxon>Coccomyxa</taxon>
    </lineage>
</organism>
<comment type="function">
    <text evidence="7">TFIIF is a general transcription initiation factor that binds to RNA polymerase II and helps to recruit it to the initiation complex in collaboration with TFIIB. It promotes transcription elongation.</text>
</comment>
<dbReference type="SUPFAM" id="SSF50916">
    <property type="entry name" value="Rap30/74 interaction domains"/>
    <property type="match status" value="1"/>
</dbReference>
<reference evidence="9 10" key="1">
    <citation type="journal article" date="2024" name="Nat. Commun.">
        <title>Phylogenomics reveals the evolutionary origins of lichenization in chlorophyte algae.</title>
        <authorList>
            <person name="Puginier C."/>
            <person name="Libourel C."/>
            <person name="Otte J."/>
            <person name="Skaloud P."/>
            <person name="Haon M."/>
            <person name="Grisel S."/>
            <person name="Petersen M."/>
            <person name="Berrin J.G."/>
            <person name="Delaux P.M."/>
            <person name="Dal Grande F."/>
            <person name="Keller J."/>
        </authorList>
    </citation>
    <scope>NUCLEOTIDE SEQUENCE [LARGE SCALE GENOMIC DNA]</scope>
    <source>
        <strain evidence="9 10">SAG 216-7</strain>
    </source>
</reference>
<evidence type="ECO:0000313" key="10">
    <source>
        <dbReference type="Proteomes" id="UP001491310"/>
    </source>
</evidence>
<accession>A0ABR2YQW7</accession>
<dbReference type="InterPro" id="IPR011039">
    <property type="entry name" value="TFIIF_interaction"/>
</dbReference>
<dbReference type="Pfam" id="PF05793">
    <property type="entry name" value="TFIIF_alpha"/>
    <property type="match status" value="2"/>
</dbReference>
<name>A0ABR2YQW7_9CHLO</name>
<sequence>MGMFPGGDPGFAKKKHADWQLEQEPESDTSRSMLEASRVRPWRLLESGGSMSHRGLPEGGLAGASSSAGYFVLIKEGDKFTAIPIDDFYSFRPTQKFKVNSLEEAERQMDSRTRIAFPAATSRLAALVAQADERGGAEAEGVSSGSEREEEDEDDFMSGGRQGGANGAAGQAKGEADEGTDVAVDKQKKGEDWEHEDERADDDVDMGEEGEDADATSTPPKGVRVGSDSDDDGRSTPGLNIQSKLKNTGLESDSDDDDDDVDDDLDDDDMDGPDAFPKVKMSASADQQGGRRRTPTPTPMPAPSSSQQAQPMADNRPAKRKAEDAAMDGTKKAKHSEAAAVPPVGDGGGGVTEQEIVDFLKASGPIASSALTARFKRQIKTPENKTGFTKLVKKVAKLEEVPPGSGNRCIVLKH</sequence>
<evidence type="ECO:0000256" key="1">
    <source>
        <dbReference type="ARBA" id="ARBA00004123"/>
    </source>
</evidence>
<feature type="compositionally biased region" description="Acidic residues" evidence="8">
    <location>
        <begin position="199"/>
        <end position="214"/>
    </location>
</feature>
<evidence type="ECO:0000256" key="4">
    <source>
        <dbReference type="ARBA" id="ARBA00023125"/>
    </source>
</evidence>
<proteinExistence type="inferred from homology"/>
<evidence type="ECO:0000256" key="5">
    <source>
        <dbReference type="ARBA" id="ARBA00023163"/>
    </source>
</evidence>
<protein>
    <recommendedName>
        <fullName evidence="7">Transcription initiation factor IIF subunit alpha</fullName>
    </recommendedName>
</protein>
<keyword evidence="5 7" id="KW-0804">Transcription</keyword>
<feature type="compositionally biased region" description="Low complexity" evidence="8">
    <location>
        <begin position="303"/>
        <end position="313"/>
    </location>
</feature>
<dbReference type="Proteomes" id="UP001491310">
    <property type="component" value="Unassembled WGS sequence"/>
</dbReference>
<comment type="similarity">
    <text evidence="2 7">Belongs to the TFIIF alpha subunit family.</text>
</comment>
<feature type="compositionally biased region" description="Basic and acidic residues" evidence="8">
    <location>
        <begin position="316"/>
        <end position="337"/>
    </location>
</feature>
<keyword evidence="4 7" id="KW-0238">DNA-binding</keyword>
<comment type="caution">
    <text evidence="9">The sequence shown here is derived from an EMBL/GenBank/DDBJ whole genome shotgun (WGS) entry which is preliminary data.</text>
</comment>
<evidence type="ECO:0000256" key="7">
    <source>
        <dbReference type="RuleBase" id="RU366044"/>
    </source>
</evidence>
<evidence type="ECO:0000313" key="9">
    <source>
        <dbReference type="EMBL" id="KAK9909438.1"/>
    </source>
</evidence>
<dbReference type="PANTHER" id="PTHR13011:SF0">
    <property type="entry name" value="GENERAL TRANSCRIPTION FACTOR IIF SUBUNIT 1"/>
    <property type="match status" value="1"/>
</dbReference>
<feature type="compositionally biased region" description="Basic and acidic residues" evidence="8">
    <location>
        <begin position="183"/>
        <end position="198"/>
    </location>
</feature>